<evidence type="ECO:0000256" key="4">
    <source>
        <dbReference type="ARBA" id="ARBA00023157"/>
    </source>
</evidence>
<evidence type="ECO:0000259" key="7">
    <source>
        <dbReference type="PROSITE" id="PS51352"/>
    </source>
</evidence>
<dbReference type="PROSITE" id="PS00194">
    <property type="entry name" value="THIOREDOXIN_1"/>
    <property type="match status" value="1"/>
</dbReference>
<dbReference type="CDD" id="cd02947">
    <property type="entry name" value="TRX_family"/>
    <property type="match status" value="1"/>
</dbReference>
<comment type="caution">
    <text evidence="8">The sequence shown here is derived from an EMBL/GenBank/DDBJ whole genome shotgun (WGS) entry which is preliminary data.</text>
</comment>
<evidence type="ECO:0000256" key="5">
    <source>
        <dbReference type="ARBA" id="ARBA00023284"/>
    </source>
</evidence>
<gene>
    <name evidence="8" type="ORF">VB738_07150</name>
</gene>
<keyword evidence="5" id="KW-0676">Redox-active center</keyword>
<dbReference type="EMBL" id="JAYGHX010000003">
    <property type="protein sequence ID" value="MEA5391037.1"/>
    <property type="molecule type" value="Genomic_DNA"/>
</dbReference>
<dbReference type="InterPro" id="IPR017937">
    <property type="entry name" value="Thioredoxin_CS"/>
</dbReference>
<accession>A0ABU5RTD0</accession>
<evidence type="ECO:0000256" key="6">
    <source>
        <dbReference type="PIRNR" id="PIRNR000077"/>
    </source>
</evidence>
<dbReference type="PANTHER" id="PTHR45663:SF22">
    <property type="entry name" value="THIOREDOXIN X, CHLOROPLASTIC"/>
    <property type="match status" value="1"/>
</dbReference>
<evidence type="ECO:0000256" key="3">
    <source>
        <dbReference type="ARBA" id="ARBA00022982"/>
    </source>
</evidence>
<dbReference type="PRINTS" id="PR00421">
    <property type="entry name" value="THIOREDOXIN"/>
</dbReference>
<dbReference type="InterPro" id="IPR005746">
    <property type="entry name" value="Thioredoxin"/>
</dbReference>
<reference evidence="8 9" key="1">
    <citation type="submission" date="2023-12" db="EMBL/GenBank/DDBJ databases">
        <title>Baltic Sea Cyanobacteria.</title>
        <authorList>
            <person name="Delbaje E."/>
            <person name="Fewer D.P."/>
            <person name="Shishido T.K."/>
        </authorList>
    </citation>
    <scope>NUCLEOTIDE SEQUENCE [LARGE SCALE GENOMIC DNA]</scope>
    <source>
        <strain evidence="8 9">UHCC 0139</strain>
    </source>
</reference>
<dbReference type="InterPro" id="IPR013766">
    <property type="entry name" value="Thioredoxin_domain"/>
</dbReference>
<keyword evidence="3" id="KW-0249">Electron transport</keyword>
<name>A0ABU5RTD0_9CYAN</name>
<dbReference type="InterPro" id="IPR036249">
    <property type="entry name" value="Thioredoxin-like_sf"/>
</dbReference>
<protein>
    <recommendedName>
        <fullName evidence="6">Thioredoxin</fullName>
    </recommendedName>
</protein>
<dbReference type="RefSeq" id="WP_323305084.1">
    <property type="nucleotide sequence ID" value="NZ_JAYGHX010000003.1"/>
</dbReference>
<evidence type="ECO:0000256" key="1">
    <source>
        <dbReference type="ARBA" id="ARBA00008987"/>
    </source>
</evidence>
<dbReference type="Gene3D" id="3.40.30.10">
    <property type="entry name" value="Glutaredoxin"/>
    <property type="match status" value="1"/>
</dbReference>
<organism evidence="8 9">
    <name type="scientific">Cyanobium gracile UHCC 0139</name>
    <dbReference type="NCBI Taxonomy" id="3110308"/>
    <lineage>
        <taxon>Bacteria</taxon>
        <taxon>Bacillati</taxon>
        <taxon>Cyanobacteriota</taxon>
        <taxon>Cyanophyceae</taxon>
        <taxon>Synechococcales</taxon>
        <taxon>Prochlorococcaceae</taxon>
        <taxon>Cyanobium</taxon>
    </lineage>
</organism>
<dbReference type="SUPFAM" id="SSF52833">
    <property type="entry name" value="Thioredoxin-like"/>
    <property type="match status" value="1"/>
</dbReference>
<sequence>MPADVDSPVLDLTDANFQASVLEVPGPVLVDVWAPWCGPCRLMAPLMTWAATAYAEAPGGPLTVGKLEADPNPVSRDSLKVQGLPTLVLFRGGQELARHEGAMAQSQLKAFLDAHL</sequence>
<dbReference type="PIRSF" id="PIRSF000077">
    <property type="entry name" value="Thioredoxin"/>
    <property type="match status" value="1"/>
</dbReference>
<keyword evidence="2" id="KW-0813">Transport</keyword>
<keyword evidence="9" id="KW-1185">Reference proteome</keyword>
<dbReference type="Proteomes" id="UP001304461">
    <property type="component" value="Unassembled WGS sequence"/>
</dbReference>
<comment type="similarity">
    <text evidence="1 6">Belongs to the thioredoxin family.</text>
</comment>
<dbReference type="PANTHER" id="PTHR45663">
    <property type="entry name" value="GEO12009P1"/>
    <property type="match status" value="1"/>
</dbReference>
<keyword evidence="4" id="KW-1015">Disulfide bond</keyword>
<dbReference type="Pfam" id="PF00085">
    <property type="entry name" value="Thioredoxin"/>
    <property type="match status" value="1"/>
</dbReference>
<evidence type="ECO:0000256" key="2">
    <source>
        <dbReference type="ARBA" id="ARBA00022448"/>
    </source>
</evidence>
<feature type="domain" description="Thioredoxin" evidence="7">
    <location>
        <begin position="1"/>
        <end position="116"/>
    </location>
</feature>
<dbReference type="PROSITE" id="PS51352">
    <property type="entry name" value="THIOREDOXIN_2"/>
    <property type="match status" value="1"/>
</dbReference>
<evidence type="ECO:0000313" key="8">
    <source>
        <dbReference type="EMBL" id="MEA5391037.1"/>
    </source>
</evidence>
<proteinExistence type="inferred from homology"/>
<evidence type="ECO:0000313" key="9">
    <source>
        <dbReference type="Proteomes" id="UP001304461"/>
    </source>
</evidence>